<dbReference type="EMBL" id="CAXDID020000004">
    <property type="protein sequence ID" value="CAL5973157.1"/>
    <property type="molecule type" value="Genomic_DNA"/>
</dbReference>
<keyword evidence="3" id="KW-1185">Reference proteome</keyword>
<gene>
    <name evidence="1" type="ORF">HINF_LOCUS20689</name>
    <name evidence="2" type="ORF">HINF_LOCUS2235</name>
</gene>
<accession>A0AA86P6V6</accession>
<dbReference type="Gene3D" id="3.80.10.10">
    <property type="entry name" value="Ribonuclease Inhibitor"/>
    <property type="match status" value="1"/>
</dbReference>
<evidence type="ECO:0000313" key="2">
    <source>
        <dbReference type="EMBL" id="CAL5973157.1"/>
    </source>
</evidence>
<dbReference type="InterPro" id="IPR001611">
    <property type="entry name" value="Leu-rich_rpt"/>
</dbReference>
<dbReference type="InterPro" id="IPR032675">
    <property type="entry name" value="LRR_dom_sf"/>
</dbReference>
<dbReference type="AlphaFoldDB" id="A0AA86P6V6"/>
<reference evidence="1" key="1">
    <citation type="submission" date="2023-06" db="EMBL/GenBank/DDBJ databases">
        <authorList>
            <person name="Kurt Z."/>
        </authorList>
    </citation>
    <scope>NUCLEOTIDE SEQUENCE</scope>
</reference>
<evidence type="ECO:0000313" key="3">
    <source>
        <dbReference type="Proteomes" id="UP001642409"/>
    </source>
</evidence>
<name>A0AA86P6V6_9EUKA</name>
<proteinExistence type="predicted"/>
<dbReference type="PROSITE" id="PS51450">
    <property type="entry name" value="LRR"/>
    <property type="match status" value="1"/>
</dbReference>
<evidence type="ECO:0000313" key="1">
    <source>
        <dbReference type="EMBL" id="CAI9933044.1"/>
    </source>
</evidence>
<dbReference type="EMBL" id="CATOUU010000531">
    <property type="protein sequence ID" value="CAI9933044.1"/>
    <property type="molecule type" value="Genomic_DNA"/>
</dbReference>
<sequence length="72" mass="8506">METFLSFVKSAAIESIWELYFLKSLVYLHLTNCKIVDIHPLKFCTNLKFLDFQKNFRVSIANSDTLKWLGQF</sequence>
<dbReference type="SUPFAM" id="SSF52075">
    <property type="entry name" value="Outer arm dynein light chain 1"/>
    <property type="match status" value="1"/>
</dbReference>
<reference evidence="2 3" key="2">
    <citation type="submission" date="2024-07" db="EMBL/GenBank/DDBJ databases">
        <authorList>
            <person name="Akdeniz Z."/>
        </authorList>
    </citation>
    <scope>NUCLEOTIDE SEQUENCE [LARGE SCALE GENOMIC DNA]</scope>
</reference>
<protein>
    <submittedName>
        <fullName evidence="1">Leucine-rich repeat domain superfamily</fullName>
    </submittedName>
    <submittedName>
        <fullName evidence="2">Leucine-rich_repeat domain superfamily</fullName>
    </submittedName>
</protein>
<dbReference type="Proteomes" id="UP001642409">
    <property type="component" value="Unassembled WGS sequence"/>
</dbReference>
<comment type="caution">
    <text evidence="1">The sequence shown here is derived from an EMBL/GenBank/DDBJ whole genome shotgun (WGS) entry which is preliminary data.</text>
</comment>
<organism evidence="1">
    <name type="scientific">Hexamita inflata</name>
    <dbReference type="NCBI Taxonomy" id="28002"/>
    <lineage>
        <taxon>Eukaryota</taxon>
        <taxon>Metamonada</taxon>
        <taxon>Diplomonadida</taxon>
        <taxon>Hexamitidae</taxon>
        <taxon>Hexamitinae</taxon>
        <taxon>Hexamita</taxon>
    </lineage>
</organism>